<evidence type="ECO:0000256" key="2">
    <source>
        <dbReference type="PROSITE-ProRule" id="PRU00703"/>
    </source>
</evidence>
<dbReference type="PANTHER" id="PTHR43080:SF2">
    <property type="entry name" value="CBS DOMAIN-CONTAINING PROTEIN"/>
    <property type="match status" value="1"/>
</dbReference>
<feature type="domain" description="CBS" evidence="3">
    <location>
        <begin position="15"/>
        <end position="72"/>
    </location>
</feature>
<dbReference type="Gene3D" id="3.10.580.10">
    <property type="entry name" value="CBS-domain"/>
    <property type="match status" value="1"/>
</dbReference>
<dbReference type="Proteomes" id="UP000317155">
    <property type="component" value="Unassembled WGS sequence"/>
</dbReference>
<dbReference type="PROSITE" id="PS51371">
    <property type="entry name" value="CBS"/>
    <property type="match status" value="2"/>
</dbReference>
<evidence type="ECO:0000259" key="3">
    <source>
        <dbReference type="PROSITE" id="PS51371"/>
    </source>
</evidence>
<dbReference type="InterPro" id="IPR051257">
    <property type="entry name" value="Diverse_CBS-Domain"/>
</dbReference>
<dbReference type="OrthoDB" id="9808528at2"/>
<gene>
    <name evidence="4" type="ORF">FL622_00465</name>
</gene>
<dbReference type="InterPro" id="IPR018821">
    <property type="entry name" value="DUF294_put_nucleoTrafse_sb-bd"/>
</dbReference>
<organism evidence="4 5">
    <name type="scientific">Trichloromonas acetexigens</name>
    <dbReference type="NCBI Taxonomy" id="38815"/>
    <lineage>
        <taxon>Bacteria</taxon>
        <taxon>Pseudomonadati</taxon>
        <taxon>Thermodesulfobacteriota</taxon>
        <taxon>Desulfuromonadia</taxon>
        <taxon>Desulfuromonadales</taxon>
        <taxon>Trichloromonadaceae</taxon>
        <taxon>Trichloromonas</taxon>
    </lineage>
</organism>
<protein>
    <submittedName>
        <fullName evidence="4">CBS domain-containing protein</fullName>
    </submittedName>
</protein>
<keyword evidence="5" id="KW-1185">Reference proteome</keyword>
<evidence type="ECO:0000313" key="5">
    <source>
        <dbReference type="Proteomes" id="UP000317155"/>
    </source>
</evidence>
<name>A0A550JKD6_9BACT</name>
<dbReference type="CDD" id="cd05401">
    <property type="entry name" value="NT_GlnE_GlnD_like"/>
    <property type="match status" value="1"/>
</dbReference>
<comment type="caution">
    <text evidence="4">The sequence shown here is derived from an EMBL/GenBank/DDBJ whole genome shotgun (WGS) entry which is preliminary data.</text>
</comment>
<reference evidence="4 5" key="1">
    <citation type="submission" date="2019-07" db="EMBL/GenBank/DDBJ databases">
        <title>Insights of Desulfuromonas acetexigens electromicrobiology.</title>
        <authorList>
            <person name="Katuri K."/>
            <person name="Sapireddy V."/>
            <person name="Shaw D.R."/>
            <person name="Saikaly P."/>
        </authorList>
    </citation>
    <scope>NUCLEOTIDE SEQUENCE [LARGE SCALE GENOMIC DNA]</scope>
    <source>
        <strain evidence="4 5">2873</strain>
    </source>
</reference>
<dbReference type="SMART" id="SM00116">
    <property type="entry name" value="CBS"/>
    <property type="match status" value="2"/>
</dbReference>
<dbReference type="SUPFAM" id="SSF54631">
    <property type="entry name" value="CBS-domain pair"/>
    <property type="match status" value="1"/>
</dbReference>
<evidence type="ECO:0000256" key="1">
    <source>
        <dbReference type="ARBA" id="ARBA00023122"/>
    </source>
</evidence>
<dbReference type="GO" id="GO:0008773">
    <property type="term" value="F:[protein-PII] uridylyltransferase activity"/>
    <property type="evidence" value="ECO:0007669"/>
    <property type="project" value="InterPro"/>
</dbReference>
<dbReference type="Pfam" id="PF10335">
    <property type="entry name" value="DUF294_C"/>
    <property type="match status" value="1"/>
</dbReference>
<dbReference type="EMBL" id="VJVV01000001">
    <property type="protein sequence ID" value="TRO83691.1"/>
    <property type="molecule type" value="Genomic_DNA"/>
</dbReference>
<accession>A0A550JKD6</accession>
<dbReference type="AlphaFoldDB" id="A0A550JKD6"/>
<dbReference type="RefSeq" id="WP_092052288.1">
    <property type="nucleotide sequence ID" value="NZ_FOJJ01000001.1"/>
</dbReference>
<dbReference type="Pfam" id="PF00571">
    <property type="entry name" value="CBS"/>
    <property type="match status" value="2"/>
</dbReference>
<dbReference type="InterPro" id="IPR046342">
    <property type="entry name" value="CBS_dom_sf"/>
</dbReference>
<keyword evidence="1 2" id="KW-0129">CBS domain</keyword>
<proteinExistence type="predicted"/>
<dbReference type="InterPro" id="IPR000644">
    <property type="entry name" value="CBS_dom"/>
</dbReference>
<dbReference type="InterPro" id="IPR005105">
    <property type="entry name" value="GlnD_Uridyltrans_N"/>
</dbReference>
<evidence type="ECO:0000313" key="4">
    <source>
        <dbReference type="EMBL" id="TRO83691.1"/>
    </source>
</evidence>
<dbReference type="Pfam" id="PF03445">
    <property type="entry name" value="DUF294"/>
    <property type="match status" value="1"/>
</dbReference>
<feature type="domain" description="CBS" evidence="3">
    <location>
        <begin position="80"/>
        <end position="137"/>
    </location>
</feature>
<sequence length="480" mass="53775">MSEENVFFFPVGDFCRRDLITCPVEATVVELATTMREKNVSSIIVCEGESPVGIITDRDLRNKVVSRGADPTALTARAIMSEPLITVAEEEYLLEVVCKMSRHNIHRVGVVNGEGKLCGIVNESDILRVQTHSPQRLLRDLERAESFDELKKIHQGVQDLVVFLSRSGVRTKDLVRLIATLNDRLVLRLIDLLQRERFADLPENFVFMVLGSEGRGEQTLSTDQDNAIIYADGLNAETLGRIEAFSQALIDGLIQIGVPECPGGIMAKNTFWRRSLEDWSVALDQWISVPNPENILNFSMFADIRGVWGDMSLVDSLKSAVIRRAMEEDLFLSRMAANVVRFVPPLGMFGSLKVEKKGQYRGLIDLKKAGIFAITEGVKVMCLARGRLGGCTRDKIQWLKEQAILPAKQADDLDAAFSLLVFYRLRGQVDAIQAGLEPNNYINPAKLNRLELGRLRLSLEVVKSFQTTLSTHFRLNMLRN</sequence>
<dbReference type="PANTHER" id="PTHR43080">
    <property type="entry name" value="CBS DOMAIN-CONTAINING PROTEIN CBSX3, MITOCHONDRIAL"/>
    <property type="match status" value="1"/>
</dbReference>